<accession>A0A1Z5K060</accession>
<dbReference type="EMBL" id="BDSP01000137">
    <property type="protein sequence ID" value="GAX19438.1"/>
    <property type="molecule type" value="Genomic_DNA"/>
</dbReference>
<evidence type="ECO:0000256" key="1">
    <source>
        <dbReference type="SAM" id="Coils"/>
    </source>
</evidence>
<sequence>MFFGKSISRQKLSFVTASALVASVAAHRVTKLLQSPDDEDETEVIQEHQKLSPSFMNRLAKKPYLESFIEETDGTRPPGVPQTLRLMTVDITAVREKGLGSSAECHASPNEFRHGVAAPKRVHVGSEIEGEPSIDIEQKVWIRAFHQCYYNDSADTTKKLGIEIMEADTTSLNPAVLRRMHSLIRYDHGKYARRKGRQRLETKTEGETAEDLDSVDQQEAPWNQHAWIEEAILRIGGKVKFGEPMQAVKHQWLNRWRKRESSYRTTVNARKGAWSDLFSYVDPAGMDGATCSQEESSNWASEKPHAVIVNGSVLQQRLPKALRLLQQVCRENGVPLYVLHDPRRWGGNTHETLGDVLEDVRRTTKKRIVRNSLQYTAGRRFARGRQMGKLETEAKWNLREAQRKANELLERSAVLTSRL</sequence>
<dbReference type="AlphaFoldDB" id="A0A1Z5K060"/>
<proteinExistence type="predicted"/>
<comment type="caution">
    <text evidence="3">The sequence shown here is derived from an EMBL/GenBank/DDBJ whole genome shotgun (WGS) entry which is preliminary data.</text>
</comment>
<dbReference type="InParanoid" id="A0A1Z5K060"/>
<feature type="region of interest" description="Disordered" evidence="2">
    <location>
        <begin position="195"/>
        <end position="214"/>
    </location>
</feature>
<keyword evidence="1" id="KW-0175">Coiled coil</keyword>
<dbReference type="Proteomes" id="UP000198406">
    <property type="component" value="Unassembled WGS sequence"/>
</dbReference>
<keyword evidence="4" id="KW-1185">Reference proteome</keyword>
<gene>
    <name evidence="3" type="ORF">FisN_19Hh009</name>
</gene>
<evidence type="ECO:0000256" key="2">
    <source>
        <dbReference type="SAM" id="MobiDB-lite"/>
    </source>
</evidence>
<protein>
    <submittedName>
        <fullName evidence="3">Uncharacterized protein</fullName>
    </submittedName>
</protein>
<evidence type="ECO:0000313" key="3">
    <source>
        <dbReference type="EMBL" id="GAX19438.1"/>
    </source>
</evidence>
<dbReference type="OrthoDB" id="44590at2759"/>
<name>A0A1Z5K060_FISSO</name>
<evidence type="ECO:0000313" key="4">
    <source>
        <dbReference type="Proteomes" id="UP000198406"/>
    </source>
</evidence>
<feature type="coiled-coil region" evidence="1">
    <location>
        <begin position="391"/>
        <end position="418"/>
    </location>
</feature>
<reference evidence="3 4" key="1">
    <citation type="journal article" date="2015" name="Plant Cell">
        <title>Oil accumulation by the oleaginous diatom Fistulifera solaris as revealed by the genome and transcriptome.</title>
        <authorList>
            <person name="Tanaka T."/>
            <person name="Maeda Y."/>
            <person name="Veluchamy A."/>
            <person name="Tanaka M."/>
            <person name="Abida H."/>
            <person name="Marechal E."/>
            <person name="Bowler C."/>
            <person name="Muto M."/>
            <person name="Sunaga Y."/>
            <person name="Tanaka M."/>
            <person name="Yoshino T."/>
            <person name="Taniguchi T."/>
            <person name="Fukuda Y."/>
            <person name="Nemoto M."/>
            <person name="Matsumoto M."/>
            <person name="Wong P.S."/>
            <person name="Aburatani S."/>
            <person name="Fujibuchi W."/>
        </authorList>
    </citation>
    <scope>NUCLEOTIDE SEQUENCE [LARGE SCALE GENOMIC DNA]</scope>
    <source>
        <strain evidence="3 4">JPCC DA0580</strain>
    </source>
</reference>
<organism evidence="3 4">
    <name type="scientific">Fistulifera solaris</name>
    <name type="common">Oleaginous diatom</name>
    <dbReference type="NCBI Taxonomy" id="1519565"/>
    <lineage>
        <taxon>Eukaryota</taxon>
        <taxon>Sar</taxon>
        <taxon>Stramenopiles</taxon>
        <taxon>Ochrophyta</taxon>
        <taxon>Bacillariophyta</taxon>
        <taxon>Bacillariophyceae</taxon>
        <taxon>Bacillariophycidae</taxon>
        <taxon>Naviculales</taxon>
        <taxon>Naviculaceae</taxon>
        <taxon>Fistulifera</taxon>
    </lineage>
</organism>